<sequence length="120" mass="14183">MVDSNNNPKSVDIPIPSNTSSSRSIDLIIRKLSEAIKKGKTLYDAQSPGDREEPPKEWDPWILSRDRMRFMRRRSKRQGWMKGMYGSYENWKKCHPFGAMPTVAPFHDFKWNDMVDRNHR</sequence>
<dbReference type="GO" id="GO:0006412">
    <property type="term" value="P:translation"/>
    <property type="evidence" value="ECO:0007669"/>
    <property type="project" value="InterPro"/>
</dbReference>
<dbReference type="GO" id="GO:0003735">
    <property type="term" value="F:structural constituent of ribosome"/>
    <property type="evidence" value="ECO:0007669"/>
    <property type="project" value="InterPro"/>
</dbReference>
<dbReference type="SUPFAM" id="SSF52313">
    <property type="entry name" value="Ribosomal protein S2"/>
    <property type="match status" value="1"/>
</dbReference>
<keyword evidence="4" id="KW-1185">Reference proteome</keyword>
<dbReference type="Pfam" id="PF00318">
    <property type="entry name" value="Ribosomal_S2"/>
    <property type="match status" value="1"/>
</dbReference>
<comment type="similarity">
    <text evidence="1">Belongs to the universal ribosomal protein uS2 family.</text>
</comment>
<feature type="region of interest" description="Disordered" evidence="2">
    <location>
        <begin position="1"/>
        <end position="21"/>
    </location>
</feature>
<accession>A0AA36IAL9</accession>
<evidence type="ECO:0000313" key="4">
    <source>
        <dbReference type="Proteomes" id="UP001178507"/>
    </source>
</evidence>
<organism evidence="3 4">
    <name type="scientific">Effrenium voratum</name>
    <dbReference type="NCBI Taxonomy" id="2562239"/>
    <lineage>
        <taxon>Eukaryota</taxon>
        <taxon>Sar</taxon>
        <taxon>Alveolata</taxon>
        <taxon>Dinophyceae</taxon>
        <taxon>Suessiales</taxon>
        <taxon>Symbiodiniaceae</taxon>
        <taxon>Effrenium</taxon>
    </lineage>
</organism>
<evidence type="ECO:0000313" key="3">
    <source>
        <dbReference type="EMBL" id="CAJ1384065.1"/>
    </source>
</evidence>
<dbReference type="Proteomes" id="UP001178507">
    <property type="component" value="Unassembled WGS sequence"/>
</dbReference>
<comment type="caution">
    <text evidence="3">The sequence shown here is derived from an EMBL/GenBank/DDBJ whole genome shotgun (WGS) entry which is preliminary data.</text>
</comment>
<dbReference type="EMBL" id="CAUJNA010001078">
    <property type="protein sequence ID" value="CAJ1384065.1"/>
    <property type="molecule type" value="Genomic_DNA"/>
</dbReference>
<dbReference type="GO" id="GO:0005840">
    <property type="term" value="C:ribosome"/>
    <property type="evidence" value="ECO:0007669"/>
    <property type="project" value="InterPro"/>
</dbReference>
<protein>
    <submittedName>
        <fullName evidence="3">Uncharacterized protein</fullName>
    </submittedName>
</protein>
<dbReference type="Gene3D" id="3.40.50.10490">
    <property type="entry name" value="Glucose-6-phosphate isomerase like protein, domain 1"/>
    <property type="match status" value="1"/>
</dbReference>
<gene>
    <name evidence="3" type="ORF">EVOR1521_LOCUS10999</name>
</gene>
<evidence type="ECO:0000256" key="2">
    <source>
        <dbReference type="SAM" id="MobiDB-lite"/>
    </source>
</evidence>
<dbReference type="InterPro" id="IPR023591">
    <property type="entry name" value="Ribosomal_uS2_flav_dom_sf"/>
</dbReference>
<reference evidence="3" key="1">
    <citation type="submission" date="2023-08" db="EMBL/GenBank/DDBJ databases">
        <authorList>
            <person name="Chen Y."/>
            <person name="Shah S."/>
            <person name="Dougan E. K."/>
            <person name="Thang M."/>
            <person name="Chan C."/>
        </authorList>
    </citation>
    <scope>NUCLEOTIDE SEQUENCE</scope>
</reference>
<evidence type="ECO:0000256" key="1">
    <source>
        <dbReference type="ARBA" id="ARBA00006242"/>
    </source>
</evidence>
<dbReference type="AlphaFoldDB" id="A0AA36IAL9"/>
<proteinExistence type="inferred from homology"/>
<dbReference type="InterPro" id="IPR001865">
    <property type="entry name" value="Ribosomal_uS2"/>
</dbReference>
<name>A0AA36IAL9_9DINO</name>